<comment type="caution">
    <text evidence="2">The sequence shown here is derived from an EMBL/GenBank/DDBJ whole genome shotgun (WGS) entry which is preliminary data.</text>
</comment>
<reference evidence="2" key="1">
    <citation type="submission" date="2021-01" db="EMBL/GenBank/DDBJ databases">
        <title>Whole genome shotgun sequence of Virgisporangium aurantiacum NBRC 16421.</title>
        <authorList>
            <person name="Komaki H."/>
            <person name="Tamura T."/>
        </authorList>
    </citation>
    <scope>NUCLEOTIDE SEQUENCE</scope>
    <source>
        <strain evidence="2">NBRC 16421</strain>
    </source>
</reference>
<dbReference type="PANTHER" id="PTHR16222">
    <property type="entry name" value="ADP-RIBOSYLGLYCOHYDROLASE"/>
    <property type="match status" value="1"/>
</dbReference>
<name>A0A8J3Z2J0_9ACTN</name>
<comment type="cofactor">
    <cofactor evidence="1">
        <name>Mg(2+)</name>
        <dbReference type="ChEBI" id="CHEBI:18420"/>
    </cofactor>
    <text evidence="1">Binds 2 magnesium ions per subunit.</text>
</comment>
<keyword evidence="1" id="KW-0460">Magnesium</keyword>
<gene>
    <name evidence="2" type="ORF">Vau01_030030</name>
</gene>
<feature type="binding site" evidence="1">
    <location>
        <position position="46"/>
    </location>
    <ligand>
        <name>Mg(2+)</name>
        <dbReference type="ChEBI" id="CHEBI:18420"/>
        <label>1</label>
    </ligand>
</feature>
<evidence type="ECO:0008006" key="4">
    <source>
        <dbReference type="Google" id="ProtNLM"/>
    </source>
</evidence>
<keyword evidence="1" id="KW-0479">Metal-binding</keyword>
<dbReference type="Gene3D" id="1.10.4080.10">
    <property type="entry name" value="ADP-ribosylation/Crystallin J1"/>
    <property type="match status" value="1"/>
</dbReference>
<dbReference type="AlphaFoldDB" id="A0A8J3Z2J0"/>
<dbReference type="InterPro" id="IPR005502">
    <property type="entry name" value="Ribosyl_crysJ1"/>
</dbReference>
<dbReference type="Proteomes" id="UP000612585">
    <property type="component" value="Unassembled WGS sequence"/>
</dbReference>
<evidence type="ECO:0000313" key="3">
    <source>
        <dbReference type="Proteomes" id="UP000612585"/>
    </source>
</evidence>
<protein>
    <recommendedName>
        <fullName evidence="4">ADP-ribosylglycohydrolase</fullName>
    </recommendedName>
</protein>
<sequence length="282" mass="30020">MLVELAIGDAYGAGFEYAPEQVVRAHNDLSGYIEHPTHEIPAGHYTDDTQMSLAIAEALVDGLDWTPRVLAAKFVEVFRRDPRSGYAGGFQRFLESVADGDEFLARIRPHSDKSGAAMRACPVGVLPDLDEVLARTRVQAAITHDTPAGIAAACAAALMPHYFRYDLGPRADLGRFLTEHVPDAGSARNWATPWTGAVGAPGWMSVRAAVTAVTAGSSMSDVLRRCVDFTGDVDTVATIALAAGSCAADLPQDLPDHLLAGLETGTYGRGYLEALDARLRAL</sequence>
<dbReference type="InterPro" id="IPR036705">
    <property type="entry name" value="Ribosyl_crysJ1_sf"/>
</dbReference>
<dbReference type="PANTHER" id="PTHR16222:SF12">
    <property type="entry name" value="ADP-RIBOSYLGLYCOHYDROLASE-RELATED"/>
    <property type="match status" value="1"/>
</dbReference>
<dbReference type="RefSeq" id="WP_203992377.1">
    <property type="nucleotide sequence ID" value="NZ_BOPG01000019.1"/>
</dbReference>
<dbReference type="InterPro" id="IPR050792">
    <property type="entry name" value="ADP-ribosylglycohydrolase"/>
</dbReference>
<keyword evidence="3" id="KW-1185">Reference proteome</keyword>
<organism evidence="2 3">
    <name type="scientific">Virgisporangium aurantiacum</name>
    <dbReference type="NCBI Taxonomy" id="175570"/>
    <lineage>
        <taxon>Bacteria</taxon>
        <taxon>Bacillati</taxon>
        <taxon>Actinomycetota</taxon>
        <taxon>Actinomycetes</taxon>
        <taxon>Micromonosporales</taxon>
        <taxon>Micromonosporaceae</taxon>
        <taxon>Virgisporangium</taxon>
    </lineage>
</organism>
<dbReference type="Pfam" id="PF03747">
    <property type="entry name" value="ADP_ribosyl_GH"/>
    <property type="match status" value="1"/>
</dbReference>
<feature type="binding site" evidence="1">
    <location>
        <position position="47"/>
    </location>
    <ligand>
        <name>Mg(2+)</name>
        <dbReference type="ChEBI" id="CHEBI:18420"/>
        <label>1</label>
    </ligand>
</feature>
<accession>A0A8J3Z2J0</accession>
<feature type="binding site" evidence="1">
    <location>
        <position position="48"/>
    </location>
    <ligand>
        <name>Mg(2+)</name>
        <dbReference type="ChEBI" id="CHEBI:18420"/>
        <label>1</label>
    </ligand>
</feature>
<evidence type="ECO:0000313" key="2">
    <source>
        <dbReference type="EMBL" id="GIJ55487.1"/>
    </source>
</evidence>
<evidence type="ECO:0000256" key="1">
    <source>
        <dbReference type="PIRSR" id="PIRSR605502-1"/>
    </source>
</evidence>
<proteinExistence type="predicted"/>
<dbReference type="GO" id="GO:0046872">
    <property type="term" value="F:metal ion binding"/>
    <property type="evidence" value="ECO:0007669"/>
    <property type="project" value="UniProtKB-KW"/>
</dbReference>
<dbReference type="SUPFAM" id="SSF101478">
    <property type="entry name" value="ADP-ribosylglycohydrolase"/>
    <property type="match status" value="1"/>
</dbReference>
<dbReference type="EMBL" id="BOPG01000019">
    <property type="protein sequence ID" value="GIJ55487.1"/>
    <property type="molecule type" value="Genomic_DNA"/>
</dbReference>